<evidence type="ECO:0000313" key="3">
    <source>
        <dbReference type="Proteomes" id="UP000325286"/>
    </source>
</evidence>
<keyword evidence="3" id="KW-1185">Reference proteome</keyword>
<proteinExistence type="predicted"/>
<evidence type="ECO:0000256" key="1">
    <source>
        <dbReference type="SAM" id="MobiDB-lite"/>
    </source>
</evidence>
<dbReference type="AlphaFoldDB" id="A0A5B9QXA5"/>
<dbReference type="EMBL" id="CP042914">
    <property type="protein sequence ID" value="QEG42642.1"/>
    <property type="molecule type" value="Genomic_DNA"/>
</dbReference>
<accession>A0A5B9QXA5</accession>
<reference evidence="2 3" key="1">
    <citation type="submission" date="2019-08" db="EMBL/GenBank/DDBJ databases">
        <title>Deep-cultivation of Planctomycetes and their phenomic and genomic characterization uncovers novel biology.</title>
        <authorList>
            <person name="Wiegand S."/>
            <person name="Jogler M."/>
            <person name="Boedeker C."/>
            <person name="Pinto D."/>
            <person name="Vollmers J."/>
            <person name="Rivas-Marin E."/>
            <person name="Kohn T."/>
            <person name="Peeters S.H."/>
            <person name="Heuer A."/>
            <person name="Rast P."/>
            <person name="Oberbeckmann S."/>
            <person name="Bunk B."/>
            <person name="Jeske O."/>
            <person name="Meyerdierks A."/>
            <person name="Storesund J.E."/>
            <person name="Kallscheuer N."/>
            <person name="Luecker S."/>
            <person name="Lage O.M."/>
            <person name="Pohl T."/>
            <person name="Merkel B.J."/>
            <person name="Hornburger P."/>
            <person name="Mueller R.-W."/>
            <person name="Bruemmer F."/>
            <person name="Labrenz M."/>
            <person name="Spormann A.M."/>
            <person name="Op den Camp H."/>
            <person name="Overmann J."/>
            <person name="Amann R."/>
            <person name="Jetten M.S.M."/>
            <person name="Mascher T."/>
            <person name="Medema M.H."/>
            <person name="Devos D.P."/>
            <person name="Kaster A.-K."/>
            <person name="Ovreas L."/>
            <person name="Rohde M."/>
            <person name="Galperin M.Y."/>
            <person name="Jogler C."/>
        </authorList>
    </citation>
    <scope>NUCLEOTIDE SEQUENCE [LARGE SCALE GENOMIC DNA]</scope>
    <source>
        <strain evidence="2 3">UC8</strain>
    </source>
</reference>
<gene>
    <name evidence="2" type="ORF">UC8_46840</name>
</gene>
<feature type="compositionally biased region" description="Low complexity" evidence="1">
    <location>
        <begin position="68"/>
        <end position="84"/>
    </location>
</feature>
<dbReference type="Proteomes" id="UP000325286">
    <property type="component" value="Chromosome"/>
</dbReference>
<evidence type="ECO:0000313" key="2">
    <source>
        <dbReference type="EMBL" id="QEG42642.1"/>
    </source>
</evidence>
<organism evidence="2 3">
    <name type="scientific">Roseimaritima ulvae</name>
    <dbReference type="NCBI Taxonomy" id="980254"/>
    <lineage>
        <taxon>Bacteria</taxon>
        <taxon>Pseudomonadati</taxon>
        <taxon>Planctomycetota</taxon>
        <taxon>Planctomycetia</taxon>
        <taxon>Pirellulales</taxon>
        <taxon>Pirellulaceae</taxon>
        <taxon>Roseimaritima</taxon>
    </lineage>
</organism>
<name>A0A5B9QXA5_9BACT</name>
<feature type="region of interest" description="Disordered" evidence="1">
    <location>
        <begin position="49"/>
        <end position="84"/>
    </location>
</feature>
<dbReference type="KEGG" id="rul:UC8_46840"/>
<protein>
    <submittedName>
        <fullName evidence="2">Uncharacterized protein</fullName>
    </submittedName>
</protein>
<sequence length="84" mass="8950">MTIPKNLLPAKYANPETSELTATIPSGENELVFALQCYCRDNAQRAMAVRRTVSSSDLPRGSRERMKASGSSISATDSTIASGA</sequence>